<keyword evidence="1" id="KW-0547">Nucleotide-binding</keyword>
<sequence>MYSIVSTAIVCGIQSVLIQVEADVCDGMPAFEMVGVLSSEVKEAKERVKAAIRNSGIRLAPRKVTVNLYPADIRKTGTGFDLPIALAVLSAHGRVPQDHLEGILFAGEISLNGEIRAAGGILPMVLAAKEEGKHTVCVPRENVNEAGIVKGITILPADNLNQVIAMVETFHRSPEKFQTSNIIEETRQEFSCPEFDFAGIHGQKVLKRACEIAAAGRHNMLMVGAPGAGKTMTAQAVATILPPMTEEEALELAKIYSVSGQFEQREKNFRTRPFRSPHHTVSAAGLAGGGAVPKPGELSLAHKGVLFLDELTEFKKEALEVLRQPLEEKVIRLVRSAGVYRYPADVMLIGAMNPCSCGYYPDRTRCTCSASVIERHLNKLSRPFLDRMDLTVEVKRLPLAEVISKEPEEASSVIRKRVQQAQGIQRKRFGDSGVSYNSQIPVSCIEEFCPMEPEAGKMLQESFERLEMSARGYYRTIRIARTIADLGHSEQICREHVVESLIYRGIDRKLWVME</sequence>
<proteinExistence type="predicted"/>
<gene>
    <name evidence="1" type="ORF">E5329_07615</name>
</gene>
<dbReference type="Proteomes" id="UP000304953">
    <property type="component" value="Unassembled WGS sequence"/>
</dbReference>
<reference evidence="1" key="1">
    <citation type="submission" date="2019-04" db="EMBL/GenBank/DDBJ databases">
        <title>Microbes associate with the intestines of laboratory mice.</title>
        <authorList>
            <person name="Navarre W."/>
            <person name="Wong E."/>
            <person name="Huang K."/>
            <person name="Tropini C."/>
            <person name="Ng K."/>
            <person name="Yu B."/>
        </authorList>
    </citation>
    <scope>NUCLEOTIDE SEQUENCE</scope>
    <source>
        <strain evidence="1">NM01_1-7b</strain>
    </source>
</reference>
<protein>
    <submittedName>
        <fullName evidence="1">ATP-binding protein</fullName>
    </submittedName>
</protein>
<keyword evidence="1" id="KW-0067">ATP-binding</keyword>
<keyword evidence="2" id="KW-1185">Reference proteome</keyword>
<evidence type="ECO:0000313" key="1">
    <source>
        <dbReference type="EMBL" id="TGY96853.1"/>
    </source>
</evidence>
<dbReference type="EMBL" id="SRYA01000012">
    <property type="protein sequence ID" value="TGY96853.1"/>
    <property type="molecule type" value="Genomic_DNA"/>
</dbReference>
<name>A0AC61RYL2_9FIRM</name>
<comment type="caution">
    <text evidence="1">The sequence shown here is derived from an EMBL/GenBank/DDBJ whole genome shotgun (WGS) entry which is preliminary data.</text>
</comment>
<organism evidence="1 2">
    <name type="scientific">Petralouisia muris</name>
    <dbReference type="NCBI Taxonomy" id="3032872"/>
    <lineage>
        <taxon>Bacteria</taxon>
        <taxon>Bacillati</taxon>
        <taxon>Bacillota</taxon>
        <taxon>Clostridia</taxon>
        <taxon>Lachnospirales</taxon>
        <taxon>Lachnospiraceae</taxon>
        <taxon>Petralouisia</taxon>
    </lineage>
</organism>
<evidence type="ECO:0000313" key="2">
    <source>
        <dbReference type="Proteomes" id="UP000304953"/>
    </source>
</evidence>
<accession>A0AC61RYL2</accession>